<evidence type="ECO:0000259" key="1">
    <source>
        <dbReference type="Pfam" id="PF23310"/>
    </source>
</evidence>
<dbReference type="OrthoDB" id="681586at2759"/>
<organism evidence="2 3">
    <name type="scientific">Eragrostis curvula</name>
    <name type="common">weeping love grass</name>
    <dbReference type="NCBI Taxonomy" id="38414"/>
    <lineage>
        <taxon>Eukaryota</taxon>
        <taxon>Viridiplantae</taxon>
        <taxon>Streptophyta</taxon>
        <taxon>Embryophyta</taxon>
        <taxon>Tracheophyta</taxon>
        <taxon>Spermatophyta</taxon>
        <taxon>Magnoliopsida</taxon>
        <taxon>Liliopsida</taxon>
        <taxon>Poales</taxon>
        <taxon>Poaceae</taxon>
        <taxon>PACMAD clade</taxon>
        <taxon>Chloridoideae</taxon>
        <taxon>Eragrostideae</taxon>
        <taxon>Eragrostidinae</taxon>
        <taxon>Eragrostis</taxon>
    </lineage>
</organism>
<evidence type="ECO:0000313" key="3">
    <source>
        <dbReference type="Proteomes" id="UP000324897"/>
    </source>
</evidence>
<dbReference type="InterPro" id="IPR057136">
    <property type="entry name" value="At2g35280_TPR_dom"/>
</dbReference>
<dbReference type="InterPro" id="IPR011990">
    <property type="entry name" value="TPR-like_helical_dom_sf"/>
</dbReference>
<sequence>MVMFTRSMAAKRAPLFGLPHDVVVEIAGHVAASSRRPMDDLSSIRASCKAMHAACSDPAVARQVALENETAMKWDDNARYDTLVERLAAAGNPEACFATGMAFIFAHRNAQQGAAALGRAAAAGHKAAAYVLGLLLYRVDGARDAAKHYIATVEGDVVDGAGCEDGEAKWSNRECRRSRTQALLALRDATWKMTGLRVWAATALPEDGHRCTASGCGLPEGWSGDAVFCSDVCRIRYEYVEFFSLVTLPVSAS</sequence>
<gene>
    <name evidence="2" type="ORF">EJB05_31651</name>
</gene>
<dbReference type="EMBL" id="RWGY01000026">
    <property type="protein sequence ID" value="TVU21979.1"/>
    <property type="molecule type" value="Genomic_DNA"/>
</dbReference>
<dbReference type="SUPFAM" id="SSF81901">
    <property type="entry name" value="HCP-like"/>
    <property type="match status" value="1"/>
</dbReference>
<dbReference type="Proteomes" id="UP000324897">
    <property type="component" value="Unassembled WGS sequence"/>
</dbReference>
<accession>A0A5J9UE26</accession>
<dbReference type="PANTHER" id="PTHR33784:SF10">
    <property type="entry name" value="F-BOX PROTEIN"/>
    <property type="match status" value="1"/>
</dbReference>
<feature type="domain" description="At2g35280-like TPR" evidence="1">
    <location>
        <begin position="73"/>
        <end position="148"/>
    </location>
</feature>
<protein>
    <recommendedName>
        <fullName evidence="1">At2g35280-like TPR domain-containing protein</fullName>
    </recommendedName>
</protein>
<keyword evidence="3" id="KW-1185">Reference proteome</keyword>
<comment type="caution">
    <text evidence="2">The sequence shown here is derived from an EMBL/GenBank/DDBJ whole genome shotgun (WGS) entry which is preliminary data.</text>
</comment>
<evidence type="ECO:0000313" key="2">
    <source>
        <dbReference type="EMBL" id="TVU21979.1"/>
    </source>
</evidence>
<name>A0A5J9UE26_9POAL</name>
<dbReference type="Gramene" id="TVU21979">
    <property type="protein sequence ID" value="TVU21979"/>
    <property type="gene ID" value="EJB05_31651"/>
</dbReference>
<reference evidence="2 3" key="1">
    <citation type="journal article" date="2019" name="Sci. Rep.">
        <title>A high-quality genome of Eragrostis curvula grass provides insights into Poaceae evolution and supports new strategies to enhance forage quality.</title>
        <authorList>
            <person name="Carballo J."/>
            <person name="Santos B.A.C.M."/>
            <person name="Zappacosta D."/>
            <person name="Garbus I."/>
            <person name="Selva J.P."/>
            <person name="Gallo C.A."/>
            <person name="Diaz A."/>
            <person name="Albertini E."/>
            <person name="Caccamo M."/>
            <person name="Echenique V."/>
        </authorList>
    </citation>
    <scope>NUCLEOTIDE SEQUENCE [LARGE SCALE GENOMIC DNA]</scope>
    <source>
        <strain evidence="3">cv. Victoria</strain>
        <tissue evidence="2">Leaf</tissue>
    </source>
</reference>
<dbReference type="Gene3D" id="1.25.40.10">
    <property type="entry name" value="Tetratricopeptide repeat domain"/>
    <property type="match status" value="1"/>
</dbReference>
<proteinExistence type="predicted"/>
<dbReference type="Pfam" id="PF23310">
    <property type="entry name" value="TPR_27"/>
    <property type="match status" value="1"/>
</dbReference>
<dbReference type="InterPro" id="IPR040338">
    <property type="entry name" value="At1g67623-like"/>
</dbReference>
<dbReference type="AlphaFoldDB" id="A0A5J9UE26"/>
<dbReference type="PANTHER" id="PTHR33784">
    <property type="entry name" value="OS05G0482100 PROTEIN"/>
    <property type="match status" value="1"/>
</dbReference>
<feature type="non-terminal residue" evidence="2">
    <location>
        <position position="1"/>
    </location>
</feature>